<dbReference type="EMBL" id="CAXKWB010008417">
    <property type="protein sequence ID" value="CAL4091034.1"/>
    <property type="molecule type" value="Genomic_DNA"/>
</dbReference>
<sequence length="167" mass="18992">MDSDDQEVFEIVDFTTASEWERFIAAVEEALHEWCLIGERSLPNLTKGELATAKWTEKTVTVKFADFPFNMTYHSVINESIESPPEESEPSIDIDDEDEAEKLPQALADMMDRENDFPARAHCLVRWYGLREFITLAPINVHQPITCPSKSKLLLSSLTIAANNTSW</sequence>
<name>A0AAV2QPT1_MEGNR</name>
<comment type="caution">
    <text evidence="1">The sequence shown here is derived from an EMBL/GenBank/DDBJ whole genome shotgun (WGS) entry which is preliminary data.</text>
</comment>
<evidence type="ECO:0008006" key="3">
    <source>
        <dbReference type="Google" id="ProtNLM"/>
    </source>
</evidence>
<organism evidence="1 2">
    <name type="scientific">Meganyctiphanes norvegica</name>
    <name type="common">Northern krill</name>
    <name type="synonym">Thysanopoda norvegica</name>
    <dbReference type="NCBI Taxonomy" id="48144"/>
    <lineage>
        <taxon>Eukaryota</taxon>
        <taxon>Metazoa</taxon>
        <taxon>Ecdysozoa</taxon>
        <taxon>Arthropoda</taxon>
        <taxon>Crustacea</taxon>
        <taxon>Multicrustacea</taxon>
        <taxon>Malacostraca</taxon>
        <taxon>Eumalacostraca</taxon>
        <taxon>Eucarida</taxon>
        <taxon>Euphausiacea</taxon>
        <taxon>Euphausiidae</taxon>
        <taxon>Meganyctiphanes</taxon>
    </lineage>
</organism>
<dbReference type="PANTHER" id="PTHR21422">
    <property type="entry name" value="RAB3 GTPASE-ACTIVATING PROTEIN CATALYTIC SUBUNIT"/>
    <property type="match status" value="1"/>
</dbReference>
<protein>
    <recommendedName>
        <fullName evidence="3">Rab3 GTPase-activating protein catalytic subunit</fullName>
    </recommendedName>
</protein>
<dbReference type="GO" id="GO:0005096">
    <property type="term" value="F:GTPase activator activity"/>
    <property type="evidence" value="ECO:0007669"/>
    <property type="project" value="InterPro"/>
</dbReference>
<reference evidence="1 2" key="1">
    <citation type="submission" date="2024-05" db="EMBL/GenBank/DDBJ databases">
        <authorList>
            <person name="Wallberg A."/>
        </authorList>
    </citation>
    <scope>NUCLEOTIDE SEQUENCE [LARGE SCALE GENOMIC DNA]</scope>
</reference>
<dbReference type="InterPro" id="IPR045700">
    <property type="entry name" value="Rab3GAP1"/>
</dbReference>
<accession>A0AAV2QPT1</accession>
<dbReference type="AlphaFoldDB" id="A0AAV2QPT1"/>
<proteinExistence type="predicted"/>
<evidence type="ECO:0000313" key="1">
    <source>
        <dbReference type="EMBL" id="CAL4091034.1"/>
    </source>
</evidence>
<keyword evidence="2" id="KW-1185">Reference proteome</keyword>
<dbReference type="Proteomes" id="UP001497623">
    <property type="component" value="Unassembled WGS sequence"/>
</dbReference>
<gene>
    <name evidence="1" type="ORF">MNOR_LOCUS14205</name>
</gene>
<evidence type="ECO:0000313" key="2">
    <source>
        <dbReference type="Proteomes" id="UP001497623"/>
    </source>
</evidence>
<dbReference type="PANTHER" id="PTHR21422:SF9">
    <property type="entry name" value="RAB3 GTPASE-ACTIVATING PROTEIN CATALYTIC SUBUNIT"/>
    <property type="match status" value="1"/>
</dbReference>